<feature type="transmembrane region" description="Helical" evidence="1">
    <location>
        <begin position="72"/>
        <end position="92"/>
    </location>
</feature>
<name>A0A975CNC8_9FLAO</name>
<proteinExistence type="predicted"/>
<keyword evidence="1" id="KW-0472">Membrane</keyword>
<protein>
    <submittedName>
        <fullName evidence="2">DUF393 domain-containing protein</fullName>
    </submittedName>
</protein>
<accession>A0A975CNC8</accession>
<dbReference type="GO" id="GO:0015035">
    <property type="term" value="F:protein-disulfide reductase activity"/>
    <property type="evidence" value="ECO:0007669"/>
    <property type="project" value="InterPro"/>
</dbReference>
<dbReference type="EMBL" id="CP071869">
    <property type="protein sequence ID" value="QTE21834.1"/>
    <property type="molecule type" value="Genomic_DNA"/>
</dbReference>
<dbReference type="KEGG" id="pcea:J3359_13555"/>
<dbReference type="InterPro" id="IPR036249">
    <property type="entry name" value="Thioredoxin-like_sf"/>
</dbReference>
<evidence type="ECO:0000313" key="2">
    <source>
        <dbReference type="EMBL" id="QTE21834.1"/>
    </source>
</evidence>
<keyword evidence="1" id="KW-1133">Transmembrane helix</keyword>
<organism evidence="2 3">
    <name type="scientific">Polaribacter cellanae</name>
    <dbReference type="NCBI Taxonomy" id="2818493"/>
    <lineage>
        <taxon>Bacteria</taxon>
        <taxon>Pseudomonadati</taxon>
        <taxon>Bacteroidota</taxon>
        <taxon>Flavobacteriia</taxon>
        <taxon>Flavobacteriales</taxon>
        <taxon>Flavobacteriaceae</taxon>
    </lineage>
</organism>
<dbReference type="AlphaFoldDB" id="A0A975CNC8"/>
<keyword evidence="3" id="KW-1185">Reference proteome</keyword>
<sequence>MKKIIVFYDNWCPNCTRFINLVKKLDFFNLIDTRKLRLNSDISKLPDIDLELAKKQMASKINNKWFYGYNSIYHILIRLPIIILIFPFLYFFKITNIGQYLYVQLAIKRKIIPLHCSSKTCNIEN</sequence>
<dbReference type="InterPro" id="IPR007263">
    <property type="entry name" value="DCC1-like"/>
</dbReference>
<evidence type="ECO:0000256" key="1">
    <source>
        <dbReference type="SAM" id="Phobius"/>
    </source>
</evidence>
<dbReference type="SUPFAM" id="SSF52833">
    <property type="entry name" value="Thioredoxin-like"/>
    <property type="match status" value="1"/>
</dbReference>
<dbReference type="Proteomes" id="UP000663920">
    <property type="component" value="Chromosome"/>
</dbReference>
<reference evidence="2 3" key="1">
    <citation type="submission" date="2021-03" db="EMBL/GenBank/DDBJ databases">
        <title>Complete genome of Polaribacter_sp.SM13.</title>
        <authorList>
            <person name="Jeong S.W."/>
            <person name="Bae J.W."/>
        </authorList>
    </citation>
    <scope>NUCLEOTIDE SEQUENCE [LARGE SCALE GENOMIC DNA]</scope>
    <source>
        <strain evidence="2 3">SM13</strain>
    </source>
</reference>
<keyword evidence="1" id="KW-0812">Transmembrane</keyword>
<dbReference type="Pfam" id="PF04134">
    <property type="entry name" value="DCC1-like"/>
    <property type="match status" value="1"/>
</dbReference>
<gene>
    <name evidence="2" type="ORF">J3359_13555</name>
</gene>
<evidence type="ECO:0000313" key="3">
    <source>
        <dbReference type="Proteomes" id="UP000663920"/>
    </source>
</evidence>
<dbReference type="RefSeq" id="WP_208077382.1">
    <property type="nucleotide sequence ID" value="NZ_CP071869.1"/>
</dbReference>